<sequence>MGRGVIIGLAALLFLSLAVNIFALGHVSGRMIAGGDGPPHHTGERGPRGGFEDPFKIMRYAEELSPELRERFRSAFREQLPVMRSSHGEVGALRRELGVLMSAQEWDEAAITAKLKEIDVVQQRQRDAFNQAFMSAFESLPAEERKRLIDTANERRAERRKKWKDGRMERRGPPLGKASAPPPPDDMPPPPEDD</sequence>
<dbReference type="Proteomes" id="UP001596116">
    <property type="component" value="Unassembled WGS sequence"/>
</dbReference>
<organism evidence="2 3">
    <name type="scientific">Hyphococcus aureus</name>
    <dbReference type="NCBI Taxonomy" id="2666033"/>
    <lineage>
        <taxon>Bacteria</taxon>
        <taxon>Pseudomonadati</taxon>
        <taxon>Pseudomonadota</taxon>
        <taxon>Alphaproteobacteria</taxon>
        <taxon>Parvularculales</taxon>
        <taxon>Parvularculaceae</taxon>
        <taxon>Hyphococcus</taxon>
    </lineage>
</organism>
<dbReference type="Gene3D" id="1.20.120.1490">
    <property type="match status" value="1"/>
</dbReference>
<dbReference type="Pfam" id="PF13801">
    <property type="entry name" value="Metal_resist"/>
    <property type="match status" value="1"/>
</dbReference>
<protein>
    <submittedName>
        <fullName evidence="2">Periplasmic heavy metal sensor</fullName>
    </submittedName>
</protein>
<proteinExistence type="predicted"/>
<keyword evidence="3" id="KW-1185">Reference proteome</keyword>
<dbReference type="EMBL" id="JBHPON010000002">
    <property type="protein sequence ID" value="MFC6036043.1"/>
    <property type="molecule type" value="Genomic_DNA"/>
</dbReference>
<gene>
    <name evidence="2" type="ORF">ACFMB1_10840</name>
</gene>
<feature type="compositionally biased region" description="Basic and acidic residues" evidence="1">
    <location>
        <begin position="148"/>
        <end position="157"/>
    </location>
</feature>
<feature type="compositionally biased region" description="Pro residues" evidence="1">
    <location>
        <begin position="180"/>
        <end position="194"/>
    </location>
</feature>
<feature type="region of interest" description="Disordered" evidence="1">
    <location>
        <begin position="148"/>
        <end position="194"/>
    </location>
</feature>
<evidence type="ECO:0000313" key="3">
    <source>
        <dbReference type="Proteomes" id="UP001596116"/>
    </source>
</evidence>
<name>A0ABW1KV95_9PROT</name>
<accession>A0ABW1KV95</accession>
<comment type="caution">
    <text evidence="2">The sequence shown here is derived from an EMBL/GenBank/DDBJ whole genome shotgun (WGS) entry which is preliminary data.</text>
</comment>
<dbReference type="InterPro" id="IPR025961">
    <property type="entry name" value="Metal_resist"/>
</dbReference>
<evidence type="ECO:0000256" key="1">
    <source>
        <dbReference type="SAM" id="MobiDB-lite"/>
    </source>
</evidence>
<evidence type="ECO:0000313" key="2">
    <source>
        <dbReference type="EMBL" id="MFC6036043.1"/>
    </source>
</evidence>
<reference evidence="2 3" key="1">
    <citation type="submission" date="2024-09" db="EMBL/GenBank/DDBJ databases">
        <authorList>
            <person name="Zhang Z.-H."/>
        </authorList>
    </citation>
    <scope>NUCLEOTIDE SEQUENCE [LARGE SCALE GENOMIC DNA]</scope>
    <source>
        <strain evidence="2 3">HHTR114</strain>
    </source>
</reference>
<dbReference type="RefSeq" id="WP_379882729.1">
    <property type="nucleotide sequence ID" value="NZ_JBHPON010000002.1"/>
</dbReference>